<dbReference type="EMBL" id="QVLU01000002">
    <property type="protein sequence ID" value="RGE73952.1"/>
    <property type="molecule type" value="Genomic_DNA"/>
</dbReference>
<evidence type="ECO:0000313" key="6">
    <source>
        <dbReference type="Proteomes" id="UP000261166"/>
    </source>
</evidence>
<feature type="domain" description="SH3b" evidence="2">
    <location>
        <begin position="326"/>
        <end position="387"/>
    </location>
</feature>
<dbReference type="InterPro" id="IPR003646">
    <property type="entry name" value="SH3-like_bac-type"/>
</dbReference>
<comment type="caution">
    <text evidence="3">The sequence shown here is derived from an EMBL/GenBank/DDBJ whole genome shotgun (WGS) entry which is preliminary data.</text>
</comment>
<evidence type="ECO:0000313" key="3">
    <source>
        <dbReference type="EMBL" id="RGE64179.1"/>
    </source>
</evidence>
<dbReference type="AlphaFoldDB" id="A0A3E3IAS2"/>
<dbReference type="Gene3D" id="2.30.30.40">
    <property type="entry name" value="SH3 Domains"/>
    <property type="match status" value="1"/>
</dbReference>
<dbReference type="EMBL" id="QVLV01000002">
    <property type="protein sequence ID" value="RGE64179.1"/>
    <property type="molecule type" value="Genomic_DNA"/>
</dbReference>
<evidence type="ECO:0000259" key="2">
    <source>
        <dbReference type="PROSITE" id="PS51781"/>
    </source>
</evidence>
<feature type="compositionally biased region" description="Basic residues" evidence="1">
    <location>
        <begin position="8"/>
        <end position="25"/>
    </location>
</feature>
<organism evidence="3 5">
    <name type="scientific">Eisenbergiella massiliensis</name>
    <dbReference type="NCBI Taxonomy" id="1720294"/>
    <lineage>
        <taxon>Bacteria</taxon>
        <taxon>Bacillati</taxon>
        <taxon>Bacillota</taxon>
        <taxon>Clostridia</taxon>
        <taxon>Lachnospirales</taxon>
        <taxon>Lachnospiraceae</taxon>
        <taxon>Eisenbergiella</taxon>
    </lineage>
</organism>
<dbReference type="RefSeq" id="WP_025489777.1">
    <property type="nucleotide sequence ID" value="NZ_CALBAU010000272.1"/>
</dbReference>
<evidence type="ECO:0000256" key="1">
    <source>
        <dbReference type="SAM" id="MobiDB-lite"/>
    </source>
</evidence>
<gene>
    <name evidence="4" type="ORF">DWY69_02350</name>
    <name evidence="3" type="ORF">DXC51_03650</name>
</gene>
<dbReference type="SMART" id="SM00287">
    <property type="entry name" value="SH3b"/>
    <property type="match status" value="1"/>
</dbReference>
<evidence type="ECO:0000313" key="4">
    <source>
        <dbReference type="EMBL" id="RGE73952.1"/>
    </source>
</evidence>
<dbReference type="PROSITE" id="PS51781">
    <property type="entry name" value="SH3B"/>
    <property type="match status" value="1"/>
</dbReference>
<dbReference type="Pfam" id="PF08239">
    <property type="entry name" value="SH3_3"/>
    <property type="match status" value="1"/>
</dbReference>
<dbReference type="GeneID" id="97986002"/>
<feature type="compositionally biased region" description="Polar residues" evidence="1">
    <location>
        <begin position="78"/>
        <end position="91"/>
    </location>
</feature>
<dbReference type="OrthoDB" id="1690999at2"/>
<protein>
    <submittedName>
        <fullName evidence="3">SH3 domain-containing protein</fullName>
    </submittedName>
</protein>
<name>A0A3E3IAS2_9FIRM</name>
<keyword evidence="5" id="KW-1185">Reference proteome</keyword>
<feature type="region of interest" description="Disordered" evidence="1">
    <location>
        <begin position="275"/>
        <end position="347"/>
    </location>
</feature>
<dbReference type="Proteomes" id="UP000261166">
    <property type="component" value="Unassembled WGS sequence"/>
</dbReference>
<proteinExistence type="predicted"/>
<feature type="compositionally biased region" description="Low complexity" evidence="1">
    <location>
        <begin position="93"/>
        <end position="103"/>
    </location>
</feature>
<feature type="compositionally biased region" description="Polar residues" evidence="1">
    <location>
        <begin position="329"/>
        <end position="341"/>
    </location>
</feature>
<evidence type="ECO:0000313" key="5">
    <source>
        <dbReference type="Proteomes" id="UP000260812"/>
    </source>
</evidence>
<accession>A0A3E3IAS2</accession>
<feature type="region of interest" description="Disordered" evidence="1">
    <location>
        <begin position="1"/>
        <end position="25"/>
    </location>
</feature>
<reference evidence="3 6" key="1">
    <citation type="submission" date="2018-08" db="EMBL/GenBank/DDBJ databases">
        <title>A genome reference for cultivated species of the human gut microbiota.</title>
        <authorList>
            <person name="Zou Y."/>
            <person name="Xue W."/>
            <person name="Luo G."/>
        </authorList>
    </citation>
    <scope>NUCLEOTIDE SEQUENCE [LARGE SCALE GENOMIC DNA]</scope>
    <source>
        <strain evidence="4 6">AF26-4BH</strain>
        <strain evidence="3">TF05-5AC</strain>
    </source>
</reference>
<dbReference type="Proteomes" id="UP000260812">
    <property type="component" value="Unassembled WGS sequence"/>
</dbReference>
<sequence length="387" mass="42677">MNMDNRRRNPSHYNNRHRKRRKRKISPLEYPSMLVKWMIKNKAMSAVLGVLLAVVIGTIILVSWGMSKGKTEKASGETEGSSQETAFQENASQEESGQTGESQEAAEPLLENAYPEVNELITRYYAALQSDDLDTVKSLLDYSEDKELLRMQENSSHIESYNNIVCYTKSGLEPDSYVVYACYDVKFEGFDTLVPGLTPFYVSKNAEGSFYIHDWEHDPEAAAYSNEVTAQADVTALYDRIRTGAEEKKAGDEALSAFLAGYVDDMKVAVGEALTEQKNAPESPEASAENTQSQEGTSKEGMGTPSSEPEPAPTPSQPAASSGKVPNSGEFTVSETVNVRKSANENSDRIGVCYSGEKLEILMKQADGWTRVKFQGETGYVKSDVLK</sequence>
<feature type="region of interest" description="Disordered" evidence="1">
    <location>
        <begin position="71"/>
        <end position="105"/>
    </location>
</feature>